<keyword evidence="3" id="KW-1185">Reference proteome</keyword>
<evidence type="ECO:0000313" key="2">
    <source>
        <dbReference type="EMBL" id="KAE9994848.1"/>
    </source>
</evidence>
<accession>A0A8H3VXX1</accession>
<feature type="region of interest" description="Disordered" evidence="1">
    <location>
        <begin position="21"/>
        <end position="59"/>
    </location>
</feature>
<evidence type="ECO:0000313" key="3">
    <source>
        <dbReference type="Proteomes" id="UP000490939"/>
    </source>
</evidence>
<organism evidence="2 3">
    <name type="scientific">Venturia inaequalis</name>
    <name type="common">Apple scab fungus</name>
    <dbReference type="NCBI Taxonomy" id="5025"/>
    <lineage>
        <taxon>Eukaryota</taxon>
        <taxon>Fungi</taxon>
        <taxon>Dikarya</taxon>
        <taxon>Ascomycota</taxon>
        <taxon>Pezizomycotina</taxon>
        <taxon>Dothideomycetes</taxon>
        <taxon>Pleosporomycetidae</taxon>
        <taxon>Venturiales</taxon>
        <taxon>Venturiaceae</taxon>
        <taxon>Venturia</taxon>
    </lineage>
</organism>
<dbReference type="AlphaFoldDB" id="A0A8H3VXX1"/>
<dbReference type="Proteomes" id="UP000490939">
    <property type="component" value="Unassembled WGS sequence"/>
</dbReference>
<sequence>MAIHEVSVVMQLRIYHFSRTDSQAMAKGKRKPKSGPYNSQQEVEPTTHGTVKTVHDKRYPEQKLAIKSDKLKTSSPTSSPAVSPLPEFWLNFHNWFAIDSLSRPEHELRSLLRNLHHSLDVFASQLPGQLDPEGPHASICTIAKEAVASADTLGVFAKGMAALARKQPNLIENETCVVMSAAFKKCVSVSRCYELREVLPRLPPVQAAPQAFERAVKLLRALYHFEKSYTLIGKFTEIYTTRGKLHFTCDMQPNAQYYFMYDPAPFSRCENERDMEAILATHGCDAVHSRLAPIIDFILGAVSKSHEVCAFAPKNCSRLSAQRFRNSLHNITKERELCTRHKMLLITLKDGKHFALDLTGAQYGWDETVLPWKEFYEARVKTLTNCFPLEYHLYTSDMTMHFMKDCPLGGPDQLADREGKEIVVQAMLDRIKIWLKEEGLDMKAFLEVGEGYDMKAFELALFVVQGIETTIRQLKRDNKFYYYRGKDGKPAYATR</sequence>
<feature type="compositionally biased region" description="Polar residues" evidence="1">
    <location>
        <begin position="36"/>
        <end position="50"/>
    </location>
</feature>
<reference evidence="2 3" key="1">
    <citation type="submission" date="2019-07" db="EMBL/GenBank/DDBJ databases">
        <title>Venturia inaequalis Genome Resource.</title>
        <authorList>
            <person name="Lichtner F.J."/>
        </authorList>
    </citation>
    <scope>NUCLEOTIDE SEQUENCE [LARGE SCALE GENOMIC DNA]</scope>
    <source>
        <strain evidence="2 3">DMI_063113</strain>
    </source>
</reference>
<protein>
    <submittedName>
        <fullName evidence="2">Uncharacterized protein</fullName>
    </submittedName>
</protein>
<comment type="caution">
    <text evidence="2">The sequence shown here is derived from an EMBL/GenBank/DDBJ whole genome shotgun (WGS) entry which is preliminary data.</text>
</comment>
<name>A0A8H3VXX1_VENIN</name>
<gene>
    <name evidence="2" type="ORF">EG327_000062</name>
</gene>
<proteinExistence type="predicted"/>
<evidence type="ECO:0000256" key="1">
    <source>
        <dbReference type="SAM" id="MobiDB-lite"/>
    </source>
</evidence>
<dbReference type="EMBL" id="WNWR01000001">
    <property type="protein sequence ID" value="KAE9994848.1"/>
    <property type="molecule type" value="Genomic_DNA"/>
</dbReference>